<keyword evidence="1" id="KW-0732">Signal</keyword>
<evidence type="ECO:0000256" key="1">
    <source>
        <dbReference type="SAM" id="SignalP"/>
    </source>
</evidence>
<name>A0ABW4G426_9ACTN</name>
<dbReference type="Proteomes" id="UP001597097">
    <property type="component" value="Unassembled WGS sequence"/>
</dbReference>
<evidence type="ECO:0000313" key="2">
    <source>
        <dbReference type="EMBL" id="MFD1536938.1"/>
    </source>
</evidence>
<keyword evidence="3" id="KW-1185">Reference proteome</keyword>
<dbReference type="RefSeq" id="WP_219527883.1">
    <property type="nucleotide sequence ID" value="NZ_JAHKRM010000003.1"/>
</dbReference>
<sequence>MHIRMAKHVAAGVAGLALALSPTIPAFAVQGSTQSESAVQIPQRNEWSGRFPTFSECARAGRIYVNQNGAIGYTCKRIVGDTYDLWVQYIDDPLT</sequence>
<evidence type="ECO:0000313" key="3">
    <source>
        <dbReference type="Proteomes" id="UP001597097"/>
    </source>
</evidence>
<comment type="caution">
    <text evidence="2">The sequence shown here is derived from an EMBL/GenBank/DDBJ whole genome shotgun (WGS) entry which is preliminary data.</text>
</comment>
<organism evidence="2 3">
    <name type="scientific">Nonomuraea guangzhouensis</name>
    <dbReference type="NCBI Taxonomy" id="1291555"/>
    <lineage>
        <taxon>Bacteria</taxon>
        <taxon>Bacillati</taxon>
        <taxon>Actinomycetota</taxon>
        <taxon>Actinomycetes</taxon>
        <taxon>Streptosporangiales</taxon>
        <taxon>Streptosporangiaceae</taxon>
        <taxon>Nonomuraea</taxon>
    </lineage>
</organism>
<feature type="signal peptide" evidence="1">
    <location>
        <begin position="1"/>
        <end position="28"/>
    </location>
</feature>
<accession>A0ABW4G426</accession>
<dbReference type="EMBL" id="JBHUCM010000007">
    <property type="protein sequence ID" value="MFD1536938.1"/>
    <property type="molecule type" value="Genomic_DNA"/>
</dbReference>
<protein>
    <recommendedName>
        <fullName evidence="4">Secreted protein</fullName>
    </recommendedName>
</protein>
<reference evidence="3" key="1">
    <citation type="journal article" date="2019" name="Int. J. Syst. Evol. Microbiol.">
        <title>The Global Catalogue of Microorganisms (GCM) 10K type strain sequencing project: providing services to taxonomists for standard genome sequencing and annotation.</title>
        <authorList>
            <consortium name="The Broad Institute Genomics Platform"/>
            <consortium name="The Broad Institute Genome Sequencing Center for Infectious Disease"/>
            <person name="Wu L."/>
            <person name="Ma J."/>
        </authorList>
    </citation>
    <scope>NUCLEOTIDE SEQUENCE [LARGE SCALE GENOMIC DNA]</scope>
    <source>
        <strain evidence="3">CGMCC 1.15399</strain>
    </source>
</reference>
<feature type="chain" id="PRO_5046165397" description="Secreted protein" evidence="1">
    <location>
        <begin position="29"/>
        <end position="95"/>
    </location>
</feature>
<gene>
    <name evidence="2" type="ORF">ACFSJ0_07830</name>
</gene>
<evidence type="ECO:0008006" key="4">
    <source>
        <dbReference type="Google" id="ProtNLM"/>
    </source>
</evidence>
<proteinExistence type="predicted"/>